<name>A0A9X0A5J3_9CNID</name>
<proteinExistence type="predicted"/>
<dbReference type="InterPro" id="IPR036236">
    <property type="entry name" value="Znf_C2H2_sf"/>
</dbReference>
<evidence type="ECO:0000256" key="5">
    <source>
        <dbReference type="ARBA" id="ARBA00022833"/>
    </source>
</evidence>
<dbReference type="SMART" id="SM00355">
    <property type="entry name" value="ZnF_C2H2"/>
    <property type="match status" value="3"/>
</dbReference>
<keyword evidence="3" id="KW-0677">Repeat</keyword>
<dbReference type="GO" id="GO:0008270">
    <property type="term" value="F:zinc ion binding"/>
    <property type="evidence" value="ECO:0007669"/>
    <property type="project" value="UniProtKB-KW"/>
</dbReference>
<evidence type="ECO:0000256" key="9">
    <source>
        <dbReference type="PROSITE-ProRule" id="PRU00042"/>
    </source>
</evidence>
<dbReference type="PANTHER" id="PTHR24394">
    <property type="entry name" value="ZINC FINGER PROTEIN"/>
    <property type="match status" value="1"/>
</dbReference>
<evidence type="ECO:0000256" key="7">
    <source>
        <dbReference type="ARBA" id="ARBA00023163"/>
    </source>
</evidence>
<dbReference type="GO" id="GO:0003677">
    <property type="term" value="F:DNA binding"/>
    <property type="evidence" value="ECO:0007669"/>
    <property type="project" value="UniProtKB-KW"/>
</dbReference>
<feature type="domain" description="C2H2-type" evidence="11">
    <location>
        <begin position="36"/>
        <end position="64"/>
    </location>
</feature>
<feature type="region of interest" description="Disordered" evidence="10">
    <location>
        <begin position="177"/>
        <end position="208"/>
    </location>
</feature>
<keyword evidence="6" id="KW-0805">Transcription regulation</keyword>
<evidence type="ECO:0000256" key="1">
    <source>
        <dbReference type="ARBA" id="ARBA00004123"/>
    </source>
</evidence>
<keyword evidence="7" id="KW-0804">Transcription</keyword>
<evidence type="ECO:0000256" key="3">
    <source>
        <dbReference type="ARBA" id="ARBA00022737"/>
    </source>
</evidence>
<evidence type="ECO:0000256" key="10">
    <source>
        <dbReference type="SAM" id="MobiDB-lite"/>
    </source>
</evidence>
<feature type="region of interest" description="Disordered" evidence="10">
    <location>
        <begin position="133"/>
        <end position="158"/>
    </location>
</feature>
<dbReference type="Gene3D" id="3.30.160.60">
    <property type="entry name" value="Classic Zinc Finger"/>
    <property type="match status" value="1"/>
</dbReference>
<reference evidence="12" key="1">
    <citation type="submission" date="2023-01" db="EMBL/GenBank/DDBJ databases">
        <title>Genome assembly of the deep-sea coral Lophelia pertusa.</title>
        <authorList>
            <person name="Herrera S."/>
            <person name="Cordes E."/>
        </authorList>
    </citation>
    <scope>NUCLEOTIDE SEQUENCE</scope>
    <source>
        <strain evidence="12">USNM1676648</strain>
        <tissue evidence="12">Polyp</tissue>
    </source>
</reference>
<dbReference type="OrthoDB" id="5576026at2759"/>
<feature type="compositionally biased region" description="Polar residues" evidence="10">
    <location>
        <begin position="177"/>
        <end position="192"/>
    </location>
</feature>
<keyword evidence="5" id="KW-0862">Zinc</keyword>
<evidence type="ECO:0000259" key="11">
    <source>
        <dbReference type="PROSITE" id="PS50157"/>
    </source>
</evidence>
<organism evidence="12 13">
    <name type="scientific">Desmophyllum pertusum</name>
    <dbReference type="NCBI Taxonomy" id="174260"/>
    <lineage>
        <taxon>Eukaryota</taxon>
        <taxon>Metazoa</taxon>
        <taxon>Cnidaria</taxon>
        <taxon>Anthozoa</taxon>
        <taxon>Hexacorallia</taxon>
        <taxon>Scleractinia</taxon>
        <taxon>Caryophylliina</taxon>
        <taxon>Caryophylliidae</taxon>
        <taxon>Desmophyllum</taxon>
    </lineage>
</organism>
<dbReference type="GO" id="GO:0000981">
    <property type="term" value="F:DNA-binding transcription factor activity, RNA polymerase II-specific"/>
    <property type="evidence" value="ECO:0007669"/>
    <property type="project" value="TreeGrafter"/>
</dbReference>
<evidence type="ECO:0000313" key="12">
    <source>
        <dbReference type="EMBL" id="KAJ7393846.1"/>
    </source>
</evidence>
<comment type="caution">
    <text evidence="12">The sequence shown here is derived from an EMBL/GenBank/DDBJ whole genome shotgun (WGS) entry which is preliminary data.</text>
</comment>
<dbReference type="AlphaFoldDB" id="A0A9X0A5J3"/>
<keyword evidence="4 9" id="KW-0863">Zinc-finger</keyword>
<evidence type="ECO:0000256" key="8">
    <source>
        <dbReference type="ARBA" id="ARBA00023242"/>
    </source>
</evidence>
<evidence type="ECO:0000256" key="4">
    <source>
        <dbReference type="ARBA" id="ARBA00022771"/>
    </source>
</evidence>
<evidence type="ECO:0000256" key="2">
    <source>
        <dbReference type="ARBA" id="ARBA00022723"/>
    </source>
</evidence>
<dbReference type="PANTHER" id="PTHR24394:SF48">
    <property type="entry name" value="ZINC FINGER PROTEIN 771"/>
    <property type="match status" value="1"/>
</dbReference>
<evidence type="ECO:0000256" key="6">
    <source>
        <dbReference type="ARBA" id="ARBA00023015"/>
    </source>
</evidence>
<feature type="domain" description="C2H2-type" evidence="11">
    <location>
        <begin position="338"/>
        <end position="366"/>
    </location>
</feature>
<dbReference type="PROSITE" id="PS00028">
    <property type="entry name" value="ZINC_FINGER_C2H2_1"/>
    <property type="match status" value="2"/>
</dbReference>
<keyword evidence="13" id="KW-1185">Reference proteome</keyword>
<gene>
    <name evidence="12" type="ORF">OS493_003513</name>
</gene>
<feature type="domain" description="C2H2-type" evidence="11">
    <location>
        <begin position="367"/>
        <end position="392"/>
    </location>
</feature>
<dbReference type="Proteomes" id="UP001163046">
    <property type="component" value="Unassembled WGS sequence"/>
</dbReference>
<dbReference type="PROSITE" id="PS50157">
    <property type="entry name" value="ZINC_FINGER_C2H2_2"/>
    <property type="match status" value="3"/>
</dbReference>
<keyword evidence="8" id="KW-0539">Nucleus</keyword>
<sequence length="392" mass="44305">MSNDLSALQSHEVISSRTAFTDTPHANACHARNKAFLCEYCPKQFVRISSRYKHAMLAHSRAARLTPKAGSTGETVLSWNDRSTNSLVTPTKRKATMSSPDCQPEGKKFRRNEINFELKTKLEQSEFLLDATSNESVSRAHYRDPSRQHGFSCGSRSRTSTQQGFVYSETKLANKPSQSLFDATGNESVSTSHHSDQARQHGFSSQSEILEQCSSIPDNFSEVLSVSGADSEPYERGTCYATLRTKGDWTKHVHETHNGDANEVVCSIDDRVGLSRPALRTISSSLQNSNKLKSLRNRHNSRTTEITYDKQVKVPSMRQCKFVKQTSSLKTALNKKRFECDICHSWFRERCTMFRHKLSRHNDERPFQCDSCGYAAKRKDGLDSHYARAHCS</sequence>
<keyword evidence="2" id="KW-0479">Metal-binding</keyword>
<dbReference type="GO" id="GO:0005634">
    <property type="term" value="C:nucleus"/>
    <property type="evidence" value="ECO:0007669"/>
    <property type="project" value="UniProtKB-SubCell"/>
</dbReference>
<accession>A0A9X0A5J3</accession>
<evidence type="ECO:0000313" key="13">
    <source>
        <dbReference type="Proteomes" id="UP001163046"/>
    </source>
</evidence>
<dbReference type="EMBL" id="MU825397">
    <property type="protein sequence ID" value="KAJ7393846.1"/>
    <property type="molecule type" value="Genomic_DNA"/>
</dbReference>
<comment type="subcellular location">
    <subcellularLocation>
        <location evidence="1">Nucleus</location>
    </subcellularLocation>
</comment>
<dbReference type="SUPFAM" id="SSF57667">
    <property type="entry name" value="beta-beta-alpha zinc fingers"/>
    <property type="match status" value="1"/>
</dbReference>
<dbReference type="InterPro" id="IPR013087">
    <property type="entry name" value="Znf_C2H2_type"/>
</dbReference>
<feature type="compositionally biased region" description="Polar residues" evidence="10">
    <location>
        <begin position="72"/>
        <end position="89"/>
    </location>
</feature>
<feature type="region of interest" description="Disordered" evidence="10">
    <location>
        <begin position="68"/>
        <end position="109"/>
    </location>
</feature>
<protein>
    <recommendedName>
        <fullName evidence="11">C2H2-type domain-containing protein</fullName>
    </recommendedName>
</protein>